<protein>
    <submittedName>
        <fullName evidence="9">Acyl-CoA dehydrogenase</fullName>
    </submittedName>
</protein>
<dbReference type="Pfam" id="PF00441">
    <property type="entry name" value="Acyl-CoA_dh_1"/>
    <property type="match status" value="1"/>
</dbReference>
<reference evidence="9" key="2">
    <citation type="submission" date="2015-09" db="EMBL/GenBank/DDBJ databases">
        <title>Draft genome sequence of Mycobacterium neoaurum DSM 44074.</title>
        <authorList>
            <person name="Croce O."/>
            <person name="Robert C."/>
            <person name="Raoult D."/>
            <person name="Drancourt M."/>
        </authorList>
    </citation>
    <scope>NUCLEOTIDE SEQUENCE</scope>
    <source>
        <strain evidence="9">DSM 44074</strain>
    </source>
</reference>
<keyword evidence="4" id="KW-0274">FAD</keyword>
<dbReference type="SUPFAM" id="SSF47203">
    <property type="entry name" value="Acyl-CoA dehydrogenase C-terminal domain-like"/>
    <property type="match status" value="1"/>
</dbReference>
<comment type="cofactor">
    <cofactor evidence="1">
        <name>FAD</name>
        <dbReference type="ChEBI" id="CHEBI:57692"/>
    </cofactor>
</comment>
<feature type="domain" description="Acyl-CoA dehydrogenase/oxidase N-terminal" evidence="8">
    <location>
        <begin position="68"/>
        <end position="180"/>
    </location>
</feature>
<feature type="region of interest" description="Disordered" evidence="6">
    <location>
        <begin position="1"/>
        <end position="58"/>
    </location>
</feature>
<evidence type="ECO:0000256" key="6">
    <source>
        <dbReference type="SAM" id="MobiDB-lite"/>
    </source>
</evidence>
<dbReference type="InterPro" id="IPR009075">
    <property type="entry name" value="AcylCo_DH/oxidase_C"/>
</dbReference>
<sequence length="441" mass="46420">MAEEFTDQPDKTAEEFTDQPDKTAEEFTDQPDKTAEEFTDQPDKTAEEFTDQPNSRAEEFTDQEFVFTDEQNQLRSAVKKFAADNFGEAGARAQMEREPRFDRAVWRRLGAELGVLGLTVPESDGGFGGTLVDQAIAVEELGAALATGPLFGTVYLSIPALVAAPAGAARDELLGALIEGTRTAAFAVPDRAGAFDPAAVTVSGADRLTGTVARVVDGAAADELLVAARGDGGVSLYAVDADADGVSRTPLVTLDLTRPQADIALQDAPARLLAGPDEADRVISHALQVGSALLAVEQVGAAQHLLDLSVAYATSRLQFGRPIGSFQAVKHRLAEGMVDLEHARSAAYHAAWAIGDGSDDPALAASIAQAVASAAFSRIAADTIQVHGGIGFTWEHQAHLYLKRATTDSALLGSAEAHRNRVAELVLDTAEPKPPRVATGR</sequence>
<dbReference type="InterPro" id="IPR046373">
    <property type="entry name" value="Acyl-CoA_Oxase/DH_mid-dom_sf"/>
</dbReference>
<dbReference type="GO" id="GO:0003995">
    <property type="term" value="F:acyl-CoA dehydrogenase activity"/>
    <property type="evidence" value="ECO:0007669"/>
    <property type="project" value="TreeGrafter"/>
</dbReference>
<evidence type="ECO:0000256" key="4">
    <source>
        <dbReference type="ARBA" id="ARBA00022827"/>
    </source>
</evidence>
<keyword evidence="5" id="KW-0560">Oxidoreductase</keyword>
<dbReference type="Proteomes" id="UP000028864">
    <property type="component" value="Unassembled WGS sequence"/>
</dbReference>
<dbReference type="PANTHER" id="PTHR43884">
    <property type="entry name" value="ACYL-COA DEHYDROGENASE"/>
    <property type="match status" value="1"/>
</dbReference>
<accession>A0AAV2WHH7</accession>
<reference evidence="9" key="1">
    <citation type="submission" date="2014-05" db="EMBL/GenBank/DDBJ databases">
        <authorList>
            <person name="Urmite Genomes"/>
        </authorList>
    </citation>
    <scope>NUCLEOTIDE SEQUENCE</scope>
    <source>
        <strain evidence="9">DSM 44074</strain>
    </source>
</reference>
<dbReference type="Pfam" id="PF02771">
    <property type="entry name" value="Acyl-CoA_dh_N"/>
    <property type="match status" value="1"/>
</dbReference>
<organism evidence="9 10">
    <name type="scientific">Mycolicibacterium neoaurum</name>
    <name type="common">Mycobacterium neoaurum</name>
    <dbReference type="NCBI Taxonomy" id="1795"/>
    <lineage>
        <taxon>Bacteria</taxon>
        <taxon>Bacillati</taxon>
        <taxon>Actinomycetota</taxon>
        <taxon>Actinomycetes</taxon>
        <taxon>Mycobacteriales</taxon>
        <taxon>Mycobacteriaceae</taxon>
        <taxon>Mycolicibacterium</taxon>
    </lineage>
</organism>
<dbReference type="InterPro" id="IPR037069">
    <property type="entry name" value="AcylCoA_DH/ox_N_sf"/>
</dbReference>
<evidence type="ECO:0000313" key="9">
    <source>
        <dbReference type="EMBL" id="CDQ43704.1"/>
    </source>
</evidence>
<dbReference type="PANTHER" id="PTHR43884:SF20">
    <property type="entry name" value="ACYL-COA DEHYDROGENASE FADE28"/>
    <property type="match status" value="1"/>
</dbReference>
<comment type="similarity">
    <text evidence="2">Belongs to the acyl-CoA dehydrogenase family.</text>
</comment>
<evidence type="ECO:0000313" key="10">
    <source>
        <dbReference type="Proteomes" id="UP000028864"/>
    </source>
</evidence>
<dbReference type="AlphaFoldDB" id="A0AAV2WHH7"/>
<dbReference type="Gene3D" id="1.10.540.10">
    <property type="entry name" value="Acyl-CoA dehydrogenase/oxidase, N-terminal domain"/>
    <property type="match status" value="1"/>
</dbReference>
<keyword evidence="3" id="KW-0285">Flavoprotein</keyword>
<feature type="domain" description="Acyl-CoA dehydrogenase/oxidase C-terminal" evidence="7">
    <location>
        <begin position="281"/>
        <end position="425"/>
    </location>
</feature>
<gene>
    <name evidence="9" type="ORF">BN1047_01575</name>
</gene>
<evidence type="ECO:0000256" key="5">
    <source>
        <dbReference type="ARBA" id="ARBA00023002"/>
    </source>
</evidence>
<evidence type="ECO:0000259" key="7">
    <source>
        <dbReference type="Pfam" id="PF00441"/>
    </source>
</evidence>
<dbReference type="CDD" id="cd00567">
    <property type="entry name" value="ACAD"/>
    <property type="match status" value="1"/>
</dbReference>
<dbReference type="Gene3D" id="1.20.140.10">
    <property type="entry name" value="Butyryl-CoA Dehydrogenase, subunit A, domain 3"/>
    <property type="match status" value="1"/>
</dbReference>
<dbReference type="InterPro" id="IPR009100">
    <property type="entry name" value="AcylCoA_DH/oxidase_NM_dom_sf"/>
</dbReference>
<evidence type="ECO:0000256" key="1">
    <source>
        <dbReference type="ARBA" id="ARBA00001974"/>
    </source>
</evidence>
<name>A0AAV2WHH7_MYCNE</name>
<dbReference type="InterPro" id="IPR013786">
    <property type="entry name" value="AcylCoA_DH/ox_N"/>
</dbReference>
<dbReference type="EMBL" id="LK021337">
    <property type="protein sequence ID" value="CDQ43704.1"/>
    <property type="molecule type" value="Genomic_DNA"/>
</dbReference>
<evidence type="ECO:0000256" key="3">
    <source>
        <dbReference type="ARBA" id="ARBA00022630"/>
    </source>
</evidence>
<feature type="compositionally biased region" description="Basic and acidic residues" evidence="6">
    <location>
        <begin position="8"/>
        <end position="47"/>
    </location>
</feature>
<evidence type="ECO:0000259" key="8">
    <source>
        <dbReference type="Pfam" id="PF02771"/>
    </source>
</evidence>
<dbReference type="GO" id="GO:0050660">
    <property type="term" value="F:flavin adenine dinucleotide binding"/>
    <property type="evidence" value="ECO:0007669"/>
    <property type="project" value="InterPro"/>
</dbReference>
<evidence type="ECO:0000256" key="2">
    <source>
        <dbReference type="ARBA" id="ARBA00009347"/>
    </source>
</evidence>
<dbReference type="InterPro" id="IPR036250">
    <property type="entry name" value="AcylCo_DH-like_C"/>
</dbReference>
<dbReference type="Gene3D" id="2.40.110.10">
    <property type="entry name" value="Butyryl-CoA Dehydrogenase, subunit A, domain 2"/>
    <property type="match status" value="1"/>
</dbReference>
<dbReference type="SUPFAM" id="SSF56645">
    <property type="entry name" value="Acyl-CoA dehydrogenase NM domain-like"/>
    <property type="match status" value="1"/>
</dbReference>
<proteinExistence type="inferred from homology"/>